<keyword evidence="3" id="KW-0235">DNA replication</keyword>
<dbReference type="InterPro" id="IPR012340">
    <property type="entry name" value="NA-bd_OB-fold"/>
</dbReference>
<dbReference type="InterPro" id="IPR013840">
    <property type="entry name" value="DNAligase_N"/>
</dbReference>
<name>A0A4D6DWG4_9CAUD</name>
<dbReference type="InterPro" id="IPR001679">
    <property type="entry name" value="DNA_ligase"/>
</dbReference>
<evidence type="ECO:0000313" key="8">
    <source>
        <dbReference type="Proteomes" id="UP000297195"/>
    </source>
</evidence>
<dbReference type="SUPFAM" id="SSF50249">
    <property type="entry name" value="Nucleic acid-binding proteins"/>
    <property type="match status" value="1"/>
</dbReference>
<dbReference type="Gene3D" id="3.30.470.30">
    <property type="entry name" value="DNA ligase/mRNA capping enzyme"/>
    <property type="match status" value="1"/>
</dbReference>
<dbReference type="Gene3D" id="1.10.150.20">
    <property type="entry name" value="5' to 3' exonuclease, C-terminal subdomain"/>
    <property type="match status" value="1"/>
</dbReference>
<dbReference type="InterPro" id="IPR010994">
    <property type="entry name" value="RuvA_2-like"/>
</dbReference>
<dbReference type="SUPFAM" id="SSF56091">
    <property type="entry name" value="DNA ligase/mRNA capping enzyme, catalytic domain"/>
    <property type="match status" value="1"/>
</dbReference>
<dbReference type="SUPFAM" id="SSF47781">
    <property type="entry name" value="RuvA domain 2-like"/>
    <property type="match status" value="1"/>
</dbReference>
<dbReference type="GO" id="GO:0006281">
    <property type="term" value="P:DNA repair"/>
    <property type="evidence" value="ECO:0007669"/>
    <property type="project" value="InterPro"/>
</dbReference>
<dbReference type="EC" id="6.5.1.2" evidence="1"/>
<dbReference type="PIRSF" id="PIRSF001604">
    <property type="entry name" value="LigA"/>
    <property type="match status" value="1"/>
</dbReference>
<keyword evidence="8" id="KW-1185">Reference proteome</keyword>
<dbReference type="SMART" id="SM00532">
    <property type="entry name" value="LIGANc"/>
    <property type="match status" value="1"/>
</dbReference>
<feature type="domain" description="NAD-dependent DNA ligase N-terminal" evidence="6">
    <location>
        <begin position="3"/>
        <end position="423"/>
    </location>
</feature>
<dbReference type="GO" id="GO:0006260">
    <property type="term" value="P:DNA replication"/>
    <property type="evidence" value="ECO:0007669"/>
    <property type="project" value="InterPro"/>
</dbReference>
<accession>A0A4D6DWG4</accession>
<reference evidence="7 8" key="1">
    <citation type="submission" date="2019-03" db="EMBL/GenBank/DDBJ databases">
        <authorList>
            <person name="Kim S.G."/>
            <person name="Park S.C."/>
        </authorList>
    </citation>
    <scope>NUCLEOTIDE SEQUENCE [LARGE SCALE GENOMIC DNA]</scope>
</reference>
<dbReference type="Gene3D" id="1.10.287.610">
    <property type="entry name" value="Helix hairpin bin"/>
    <property type="match status" value="1"/>
</dbReference>
<dbReference type="Proteomes" id="UP000297195">
    <property type="component" value="Segment"/>
</dbReference>
<dbReference type="Pfam" id="PF01653">
    <property type="entry name" value="DNA_ligase_aden"/>
    <property type="match status" value="1"/>
</dbReference>
<organism evidence="7 8">
    <name type="scientific">Edwardsiella phage pEt-SU</name>
    <dbReference type="NCBI Taxonomy" id="2562142"/>
    <lineage>
        <taxon>Viruses</taxon>
        <taxon>Duplodnaviria</taxon>
        <taxon>Heunggongvirae</taxon>
        <taxon>Uroviricota</taxon>
        <taxon>Caudoviricetes</taxon>
        <taxon>Chimalliviridae</taxon>
        <taxon>Petsuvirus</taxon>
        <taxon>Petsuvirus pEtSU</taxon>
    </lineage>
</organism>
<dbReference type="InterPro" id="IPR013839">
    <property type="entry name" value="DNAligase_adenylation"/>
</dbReference>
<dbReference type="InterPro" id="IPR036420">
    <property type="entry name" value="BRCT_dom_sf"/>
</dbReference>
<dbReference type="GO" id="GO:0003911">
    <property type="term" value="F:DNA ligase (NAD+) activity"/>
    <property type="evidence" value="ECO:0007669"/>
    <property type="project" value="InterPro"/>
</dbReference>
<evidence type="ECO:0000256" key="5">
    <source>
        <dbReference type="ARBA" id="ARBA00034005"/>
    </source>
</evidence>
<gene>
    <name evidence="7" type="ORF">pETSU_092</name>
</gene>
<keyword evidence="2" id="KW-0436">Ligase</keyword>
<evidence type="ECO:0000313" key="7">
    <source>
        <dbReference type="EMBL" id="QBZ70673.1"/>
    </source>
</evidence>
<evidence type="ECO:0000256" key="1">
    <source>
        <dbReference type="ARBA" id="ARBA00012722"/>
    </source>
</evidence>
<comment type="catalytic activity">
    <reaction evidence="5">
        <text>NAD(+) + (deoxyribonucleotide)n-3'-hydroxyl + 5'-phospho-(deoxyribonucleotide)m = (deoxyribonucleotide)n+m + AMP + beta-nicotinamide D-nucleotide.</text>
        <dbReference type="EC" id="6.5.1.2"/>
    </reaction>
</comment>
<dbReference type="Gene3D" id="3.40.50.10190">
    <property type="entry name" value="BRCT domain"/>
    <property type="match status" value="1"/>
</dbReference>
<evidence type="ECO:0000256" key="4">
    <source>
        <dbReference type="ARBA" id="ARBA00023027"/>
    </source>
</evidence>
<protein>
    <recommendedName>
        <fullName evidence="1">DNA ligase (NAD(+))</fullName>
        <ecNumber evidence="1">6.5.1.2</ecNumber>
    </recommendedName>
</protein>
<proteinExistence type="predicted"/>
<dbReference type="Gene3D" id="2.40.50.140">
    <property type="entry name" value="Nucleic acid-binding proteins"/>
    <property type="match status" value="1"/>
</dbReference>
<evidence type="ECO:0000259" key="6">
    <source>
        <dbReference type="SMART" id="SM00532"/>
    </source>
</evidence>
<evidence type="ECO:0000256" key="2">
    <source>
        <dbReference type="ARBA" id="ARBA00022598"/>
    </source>
</evidence>
<sequence>MSDGIKRLLELQGQLKYHDHLYHTLDQPVISDSEYDILKQEYDELAEQYPEVVDPKVTIGFVDPPKSLGKVTITEPMISVDKKKDVESYNKWIDKNVSTECVEEIKLDGIALRFIYKNGILARIHTRGRNGIGGDVSHRRHLLVNMKDIVELHEDKDEVFFTGEAFCFHKDFLEYCARHKLDPTDTDPRSTVSGLMKRAEAGSRDDLPIYVTVYGASRNVRDQFDTYLELREHIKECGFDVPELITEPMREEMFTAGKLPEWDYPIDGIVAKDNDLRQWEKEQTGEYYTYAVCYKFPTIALKTEITGVDWSLTNTGEFVGTLMYKEVDYGGTKLTRCKFDYMKSYIDKDIRIGSKISITKSNEIIPKLISLDEVGKGEKILLPTKCPFCNGPTTPTNISVKCTNSECEGQAVKRLLAIFNIDGFNIHGLGEKRVESLVAIGKLNEPSNIFDWDAQDLIEGGVAPASVDGILKAIEQAKSNDLSQWLMCLAIPSLGKVRAVELSNMSASNGMNDGLKFHNLTDFMTILTNAQALSTMFGIEGAKIANHCKKKADEITRFLSHYDFGRQAPIGMDGVPVAITGEWNGLTRRDLTAVLRQHDFVLSSSVTKTCKALLTATKPSPAKIETAKRYKLPIFEISSISDVNGIVALLSNIGR</sequence>
<dbReference type="EMBL" id="MK689364">
    <property type="protein sequence ID" value="QBZ70673.1"/>
    <property type="molecule type" value="Genomic_DNA"/>
</dbReference>
<evidence type="ECO:0000256" key="3">
    <source>
        <dbReference type="ARBA" id="ARBA00022705"/>
    </source>
</evidence>
<keyword evidence="4" id="KW-0520">NAD</keyword>